<accession>A0A8T1B717</accession>
<comment type="caution">
    <text evidence="1">The sequence shown here is derived from an EMBL/GenBank/DDBJ whole genome shotgun (WGS) entry which is preliminary data.</text>
</comment>
<proteinExistence type="predicted"/>
<dbReference type="EMBL" id="RCMI01000921">
    <property type="protein sequence ID" value="KAG2894296.1"/>
    <property type="molecule type" value="Genomic_DNA"/>
</dbReference>
<organism evidence="1 3">
    <name type="scientific">Phytophthora cactorum</name>
    <dbReference type="NCBI Taxonomy" id="29920"/>
    <lineage>
        <taxon>Eukaryota</taxon>
        <taxon>Sar</taxon>
        <taxon>Stramenopiles</taxon>
        <taxon>Oomycota</taxon>
        <taxon>Peronosporomycetes</taxon>
        <taxon>Peronosporales</taxon>
        <taxon>Peronosporaceae</taxon>
        <taxon>Phytophthora</taxon>
    </lineage>
</organism>
<gene>
    <name evidence="1" type="ORF">PC115_g18183</name>
    <name evidence="2" type="ORF">PC129_g16635</name>
</gene>
<evidence type="ECO:0000313" key="3">
    <source>
        <dbReference type="Proteomes" id="UP000774804"/>
    </source>
</evidence>
<protein>
    <submittedName>
        <fullName evidence="1">Uncharacterized protein</fullName>
    </submittedName>
</protein>
<dbReference type="EMBL" id="RCMV01000841">
    <property type="protein sequence ID" value="KAG3212399.1"/>
    <property type="molecule type" value="Genomic_DNA"/>
</dbReference>
<dbReference type="Proteomes" id="UP000760860">
    <property type="component" value="Unassembled WGS sequence"/>
</dbReference>
<reference evidence="1" key="1">
    <citation type="submission" date="2018-10" db="EMBL/GenBank/DDBJ databases">
        <title>Effector identification in a new, highly contiguous assembly of the strawberry crown rot pathogen Phytophthora cactorum.</title>
        <authorList>
            <person name="Armitage A.D."/>
            <person name="Nellist C.F."/>
            <person name="Bates H."/>
            <person name="Vickerstaff R.J."/>
            <person name="Harrison R.J."/>
        </authorList>
    </citation>
    <scope>NUCLEOTIDE SEQUENCE</scope>
    <source>
        <strain evidence="1">4032</strain>
        <strain evidence="2">P421</strain>
    </source>
</reference>
<evidence type="ECO:0000313" key="2">
    <source>
        <dbReference type="EMBL" id="KAG3212399.1"/>
    </source>
</evidence>
<evidence type="ECO:0000313" key="1">
    <source>
        <dbReference type="EMBL" id="KAG2894296.1"/>
    </source>
</evidence>
<dbReference type="Proteomes" id="UP000774804">
    <property type="component" value="Unassembled WGS sequence"/>
</dbReference>
<name>A0A8T1B717_9STRA</name>
<dbReference type="AlphaFoldDB" id="A0A8T1B717"/>
<sequence>MLVSTACGLFAPVVLKHVIEALSMVEIDMNGLSLWVSLLRLAKAMRRSLDSGAVGGGVGGEGAVALLAAGLQLSSDTRRTVENRNGLSIYATFPSHFSSGLCGEDVQLAGGVVVAVAITVTEITATAAIMTRGALA</sequence>